<keyword evidence="1" id="KW-0175">Coiled coil</keyword>
<dbReference type="Proteomes" id="UP001314229">
    <property type="component" value="Unassembled WGS sequence"/>
</dbReference>
<evidence type="ECO:0000256" key="1">
    <source>
        <dbReference type="SAM" id="Coils"/>
    </source>
</evidence>
<evidence type="ECO:0000313" key="2">
    <source>
        <dbReference type="EMBL" id="CAK6970621.1"/>
    </source>
</evidence>
<comment type="caution">
    <text evidence="2">The sequence shown here is derived from an EMBL/GenBank/DDBJ whole genome shotgun (WGS) entry which is preliminary data.</text>
</comment>
<gene>
    <name evidence="2" type="ORF">FSCOSCO3_A018918</name>
</gene>
<name>A0AAV1PK82_SCOSC</name>
<reference evidence="2 3" key="1">
    <citation type="submission" date="2024-01" db="EMBL/GenBank/DDBJ databases">
        <authorList>
            <person name="Alioto T."/>
            <person name="Alioto T."/>
            <person name="Gomez Garrido J."/>
        </authorList>
    </citation>
    <scope>NUCLEOTIDE SEQUENCE [LARGE SCALE GENOMIC DNA]</scope>
</reference>
<evidence type="ECO:0000313" key="3">
    <source>
        <dbReference type="Proteomes" id="UP001314229"/>
    </source>
</evidence>
<keyword evidence="3" id="KW-1185">Reference proteome</keyword>
<proteinExistence type="predicted"/>
<dbReference type="AlphaFoldDB" id="A0AAV1PK82"/>
<protein>
    <submittedName>
        <fullName evidence="2">Uncharacterized protein LOC125904009</fullName>
    </submittedName>
</protein>
<feature type="coiled-coil region" evidence="1">
    <location>
        <begin position="31"/>
        <end position="58"/>
    </location>
</feature>
<dbReference type="EMBL" id="CAWUFR010000160">
    <property type="protein sequence ID" value="CAK6970621.1"/>
    <property type="molecule type" value="Genomic_DNA"/>
</dbReference>
<organism evidence="2 3">
    <name type="scientific">Scomber scombrus</name>
    <name type="common">Atlantic mackerel</name>
    <name type="synonym">Scomber vernalis</name>
    <dbReference type="NCBI Taxonomy" id="13677"/>
    <lineage>
        <taxon>Eukaryota</taxon>
        <taxon>Metazoa</taxon>
        <taxon>Chordata</taxon>
        <taxon>Craniata</taxon>
        <taxon>Vertebrata</taxon>
        <taxon>Euteleostomi</taxon>
        <taxon>Actinopterygii</taxon>
        <taxon>Neopterygii</taxon>
        <taxon>Teleostei</taxon>
        <taxon>Neoteleostei</taxon>
        <taxon>Acanthomorphata</taxon>
        <taxon>Pelagiaria</taxon>
        <taxon>Scombriformes</taxon>
        <taxon>Scombridae</taxon>
        <taxon>Scomber</taxon>
    </lineage>
</organism>
<accession>A0AAV1PK82</accession>
<sequence>MGKCKFIESWLDDVRFRNWLTSVANPQGQKRKAAEDHIADLKKKKQTLLEVCGSLEKDADMFAEQAEGKSGTLMAQLITKSNVLRKRYKEKFSELKKIEAELEIKATELRLI</sequence>